<feature type="domain" description="NmrA-like" evidence="4">
    <location>
        <begin position="102"/>
        <end position="347"/>
    </location>
</feature>
<evidence type="ECO:0000256" key="1">
    <source>
        <dbReference type="ARBA" id="ARBA00022857"/>
    </source>
</evidence>
<accession>A0A843V4Y8</accession>
<evidence type="ECO:0000259" key="4">
    <source>
        <dbReference type="Pfam" id="PF05368"/>
    </source>
</evidence>
<evidence type="ECO:0000313" key="5">
    <source>
        <dbReference type="EMBL" id="MQL88734.1"/>
    </source>
</evidence>
<dbReference type="PANTHER" id="PTHR43349:SF34">
    <property type="entry name" value="PINORESINOL-LARICIRESINOL REDUCTASE 3-RELATED"/>
    <property type="match status" value="1"/>
</dbReference>
<dbReference type="OrthoDB" id="419598at2759"/>
<dbReference type="Pfam" id="PF05368">
    <property type="entry name" value="NmrA"/>
    <property type="match status" value="1"/>
</dbReference>
<dbReference type="InterPro" id="IPR045312">
    <property type="entry name" value="PCBER-like"/>
</dbReference>
<dbReference type="InterPro" id="IPR008030">
    <property type="entry name" value="NmrA-like"/>
</dbReference>
<dbReference type="InterPro" id="IPR036291">
    <property type="entry name" value="NAD(P)-bd_dom_sf"/>
</dbReference>
<dbReference type="InterPro" id="IPR050608">
    <property type="entry name" value="NmrA-type/Isoflavone_red_sf"/>
</dbReference>
<feature type="region of interest" description="Disordered" evidence="3">
    <location>
        <begin position="28"/>
        <end position="92"/>
    </location>
</feature>
<dbReference type="EMBL" id="NMUH01001085">
    <property type="protein sequence ID" value="MQL88734.1"/>
    <property type="molecule type" value="Genomic_DNA"/>
</dbReference>
<keyword evidence="1" id="KW-0521">NADP</keyword>
<evidence type="ECO:0000256" key="3">
    <source>
        <dbReference type="SAM" id="MobiDB-lite"/>
    </source>
</evidence>
<reference evidence="5" key="1">
    <citation type="submission" date="2017-07" db="EMBL/GenBank/DDBJ databases">
        <title>Taro Niue Genome Assembly and Annotation.</title>
        <authorList>
            <person name="Atibalentja N."/>
            <person name="Keating K."/>
            <person name="Fields C.J."/>
        </authorList>
    </citation>
    <scope>NUCLEOTIDE SEQUENCE</scope>
    <source>
        <strain evidence="5">Niue_2</strain>
        <tissue evidence="5">Leaf</tissue>
    </source>
</reference>
<feature type="compositionally biased region" description="Basic and acidic residues" evidence="3">
    <location>
        <begin position="75"/>
        <end position="89"/>
    </location>
</feature>
<organism evidence="5 6">
    <name type="scientific">Colocasia esculenta</name>
    <name type="common">Wild taro</name>
    <name type="synonym">Arum esculentum</name>
    <dbReference type="NCBI Taxonomy" id="4460"/>
    <lineage>
        <taxon>Eukaryota</taxon>
        <taxon>Viridiplantae</taxon>
        <taxon>Streptophyta</taxon>
        <taxon>Embryophyta</taxon>
        <taxon>Tracheophyta</taxon>
        <taxon>Spermatophyta</taxon>
        <taxon>Magnoliopsida</taxon>
        <taxon>Liliopsida</taxon>
        <taxon>Araceae</taxon>
        <taxon>Aroideae</taxon>
        <taxon>Colocasieae</taxon>
        <taxon>Colocasia</taxon>
    </lineage>
</organism>
<keyword evidence="6" id="KW-1185">Reference proteome</keyword>
<protein>
    <recommendedName>
        <fullName evidence="4">NmrA-like domain-containing protein</fullName>
    </recommendedName>
</protein>
<comment type="caution">
    <text evidence="5">The sequence shown here is derived from an EMBL/GenBank/DDBJ whole genome shotgun (WGS) entry which is preliminary data.</text>
</comment>
<name>A0A843V4Y8_COLES</name>
<dbReference type="PANTHER" id="PTHR43349">
    <property type="entry name" value="PINORESINOL REDUCTASE-RELATED"/>
    <property type="match status" value="1"/>
</dbReference>
<dbReference type="Gene3D" id="3.40.50.720">
    <property type="entry name" value="NAD(P)-binding Rossmann-like Domain"/>
    <property type="match status" value="1"/>
</dbReference>
<dbReference type="SUPFAM" id="SSF51735">
    <property type="entry name" value="NAD(P)-binding Rossmann-fold domains"/>
    <property type="match status" value="1"/>
</dbReference>
<dbReference type="Proteomes" id="UP000652761">
    <property type="component" value="Unassembled WGS sequence"/>
</dbReference>
<proteinExistence type="predicted"/>
<feature type="compositionally biased region" description="Polar residues" evidence="3">
    <location>
        <begin position="55"/>
        <end position="74"/>
    </location>
</feature>
<dbReference type="AlphaFoldDB" id="A0A843V4Y8"/>
<evidence type="ECO:0000256" key="2">
    <source>
        <dbReference type="ARBA" id="ARBA00023002"/>
    </source>
</evidence>
<gene>
    <name evidence="5" type="ORF">Taro_021303</name>
</gene>
<keyword evidence="2" id="KW-0560">Oxidoreductase</keyword>
<dbReference type="Gene3D" id="3.90.25.10">
    <property type="entry name" value="UDP-galactose 4-epimerase, domain 1"/>
    <property type="match status" value="1"/>
</dbReference>
<dbReference type="GO" id="GO:0016491">
    <property type="term" value="F:oxidoreductase activity"/>
    <property type="evidence" value="ECO:0007669"/>
    <property type="project" value="UniProtKB-KW"/>
</dbReference>
<sequence length="384" mass="42510">MHVCEYSAYQGYICIFLFNKQTVTLLRGEPGRHGDNLSESASQRSRRRRCPHQPNPSSALTPSYSGFPPFSSTTRTEHPVLRTKKERENTNSTAAAMAVEGKSKVLVIGGTGYIGRFMVEASAKAGNPTFLLLRKSSAESANSHRAKLLQGFKDAGVTFLYGDLYDHKSLVSAVKLVDVVISTIGTESVEEQTRIIDAIKEAGNVKRFFPSEFGNDVDRVHAVEPVKSAYEEKAKIRRLLEAEGIPHTIVSSNFFAGYFLPSLAQPGFLSSPPRDKVIVLGDGNPKAVFVSEEDVGTYTIRAAEDPRTLNKIVYLRPPANILSFNELVALWERKIGKTLEKIYVHEEAGDHTNFEIEPSFGVEASELYPDVKYTTVSEILDQFV</sequence>
<dbReference type="CDD" id="cd05259">
    <property type="entry name" value="PCBER_SDR_a"/>
    <property type="match status" value="1"/>
</dbReference>
<evidence type="ECO:0000313" key="6">
    <source>
        <dbReference type="Proteomes" id="UP000652761"/>
    </source>
</evidence>